<gene>
    <name evidence="1" type="ORF">BDW02DRAFT_616539</name>
</gene>
<accession>A0A6A5KL15</accession>
<reference evidence="1" key="1">
    <citation type="submission" date="2020-01" db="EMBL/GenBank/DDBJ databases">
        <authorList>
            <consortium name="DOE Joint Genome Institute"/>
            <person name="Haridas S."/>
            <person name="Albert R."/>
            <person name="Binder M."/>
            <person name="Bloem J."/>
            <person name="Labutti K."/>
            <person name="Salamov A."/>
            <person name="Andreopoulos B."/>
            <person name="Baker S.E."/>
            <person name="Barry K."/>
            <person name="Bills G."/>
            <person name="Bluhm B.H."/>
            <person name="Cannon C."/>
            <person name="Castanera R."/>
            <person name="Culley D.E."/>
            <person name="Daum C."/>
            <person name="Ezra D."/>
            <person name="Gonzalez J.B."/>
            <person name="Henrissat B."/>
            <person name="Kuo A."/>
            <person name="Liang C."/>
            <person name="Lipzen A."/>
            <person name="Lutzoni F."/>
            <person name="Magnuson J."/>
            <person name="Mondo S."/>
            <person name="Nolan M."/>
            <person name="Ohm R."/>
            <person name="Pangilinan J."/>
            <person name="Park H.-J."/>
            <person name="Ramirez L."/>
            <person name="Alfaro M."/>
            <person name="Sun H."/>
            <person name="Tritt A."/>
            <person name="Yoshinaga Y."/>
            <person name="Zwiers L.-H."/>
            <person name="Turgeon B.G."/>
            <person name="Goodwin S.B."/>
            <person name="Spatafora J.W."/>
            <person name="Crous P.W."/>
            <person name="Grigoriev I.V."/>
        </authorList>
    </citation>
    <scope>NUCLEOTIDE SEQUENCE</scope>
    <source>
        <strain evidence="1">P77</strain>
    </source>
</reference>
<proteinExistence type="predicted"/>
<evidence type="ECO:0000313" key="1">
    <source>
        <dbReference type="EMBL" id="KAF1836311.1"/>
    </source>
</evidence>
<dbReference type="Proteomes" id="UP000800040">
    <property type="component" value="Unassembled WGS sequence"/>
</dbReference>
<keyword evidence="2" id="KW-1185">Reference proteome</keyword>
<protein>
    <submittedName>
        <fullName evidence="1">Uncharacterized protein</fullName>
    </submittedName>
</protein>
<evidence type="ECO:0000313" key="2">
    <source>
        <dbReference type="Proteomes" id="UP000800040"/>
    </source>
</evidence>
<sequence length="157" mass="17863">MTSMPSESGAMHRSLFADHRDAQGNGHIVGAAFQPTVQHYQQRQYGGVLRFPNLAVENVGTAGRPRYLMWQIPFIGTHVAQLRKDHVALLHRLLPLVPQRAHWHCALMPLLCSSQRDGYDDRRARRSRKPALISVGRYRDEEVPRAGYCREVGGWRA</sequence>
<organism evidence="1 2">
    <name type="scientific">Decorospora gaudefroyi</name>
    <dbReference type="NCBI Taxonomy" id="184978"/>
    <lineage>
        <taxon>Eukaryota</taxon>
        <taxon>Fungi</taxon>
        <taxon>Dikarya</taxon>
        <taxon>Ascomycota</taxon>
        <taxon>Pezizomycotina</taxon>
        <taxon>Dothideomycetes</taxon>
        <taxon>Pleosporomycetidae</taxon>
        <taxon>Pleosporales</taxon>
        <taxon>Pleosporineae</taxon>
        <taxon>Pleosporaceae</taxon>
        <taxon>Decorospora</taxon>
    </lineage>
</organism>
<dbReference type="EMBL" id="ML975275">
    <property type="protein sequence ID" value="KAF1836311.1"/>
    <property type="molecule type" value="Genomic_DNA"/>
</dbReference>
<dbReference type="AlphaFoldDB" id="A0A6A5KL15"/>
<name>A0A6A5KL15_9PLEO</name>